<sequence>MKKNGGTKLRVFLMLLAYVFLLCLLIILAKYKSKNKKIIFGSTYMTMNNPYFNVLNENLRDTIEANGDILITRDPAQSQERQNAQITDMLNEGIDILFANAVDRSGIESALYECEKRGVPVILLDTDVDNRVGVISAIQSDNYKAGVLLAKDLINKKPDGAKILIVANLIASSMVQRRQGFIDTISNEPKYEIVDEIDGVSEIETVNEAMKEYLKTNNKDIDVIFGLNDPTAIGAIAALREKSEKRILIYGVDGSPDAKELIKQGLFTATVAQHPIYMGKEASKVAYDYLAEREVKSDIYIDVDLINAGNIAKFDISKWQ</sequence>
<dbReference type="PANTHER" id="PTHR46847">
    <property type="entry name" value="D-ALLOSE-BINDING PERIPLASMIC PROTEIN-RELATED"/>
    <property type="match status" value="1"/>
</dbReference>
<evidence type="ECO:0000259" key="5">
    <source>
        <dbReference type="Pfam" id="PF13407"/>
    </source>
</evidence>
<dbReference type="eggNOG" id="COG1879">
    <property type="taxonomic scope" value="Bacteria"/>
</dbReference>
<feature type="domain" description="Periplasmic binding protein" evidence="5">
    <location>
        <begin position="45"/>
        <end position="292"/>
    </location>
</feature>
<evidence type="ECO:0000313" key="6">
    <source>
        <dbReference type="EMBL" id="EFU77399.1"/>
    </source>
</evidence>
<comment type="similarity">
    <text evidence="2">Belongs to the bacterial solute-binding protein 2 family.</text>
</comment>
<keyword evidence="4" id="KW-0812">Transmembrane</keyword>
<dbReference type="RefSeq" id="WP_008750515.1">
    <property type="nucleotide sequence ID" value="NZ_GL622296.1"/>
</dbReference>
<dbReference type="SUPFAM" id="SSF53822">
    <property type="entry name" value="Periplasmic binding protein-like I"/>
    <property type="match status" value="1"/>
</dbReference>
<name>E6LLB1_9FIRM</name>
<keyword evidence="4" id="KW-1133">Transmembrane helix</keyword>
<dbReference type="HOGENOM" id="CLU_037628_3_7_9"/>
<dbReference type="AlphaFoldDB" id="E6LLB1"/>
<evidence type="ECO:0000256" key="1">
    <source>
        <dbReference type="ARBA" id="ARBA00004196"/>
    </source>
</evidence>
<evidence type="ECO:0000313" key="7">
    <source>
        <dbReference type="Proteomes" id="UP000003434"/>
    </source>
</evidence>
<dbReference type="EMBL" id="AEPW01000024">
    <property type="protein sequence ID" value="EFU77399.1"/>
    <property type="molecule type" value="Genomic_DNA"/>
</dbReference>
<evidence type="ECO:0000256" key="4">
    <source>
        <dbReference type="SAM" id="Phobius"/>
    </source>
</evidence>
<protein>
    <submittedName>
        <fullName evidence="6">Sugar-binding domain protein</fullName>
    </submittedName>
</protein>
<dbReference type="InterPro" id="IPR025997">
    <property type="entry name" value="SBP_2_dom"/>
</dbReference>
<dbReference type="GO" id="GO:0030246">
    <property type="term" value="F:carbohydrate binding"/>
    <property type="evidence" value="ECO:0007669"/>
    <property type="project" value="UniProtKB-ARBA"/>
</dbReference>
<gene>
    <name evidence="6" type="ORF">HMPREF0381_0746</name>
</gene>
<comment type="caution">
    <text evidence="6">The sequence shown here is derived from an EMBL/GenBank/DDBJ whole genome shotgun (WGS) entry which is preliminary data.</text>
</comment>
<dbReference type="Gene3D" id="3.40.50.2300">
    <property type="match status" value="2"/>
</dbReference>
<dbReference type="Proteomes" id="UP000003434">
    <property type="component" value="Unassembled WGS sequence"/>
</dbReference>
<evidence type="ECO:0000256" key="3">
    <source>
        <dbReference type="ARBA" id="ARBA00022729"/>
    </source>
</evidence>
<evidence type="ECO:0000256" key="2">
    <source>
        <dbReference type="ARBA" id="ARBA00007639"/>
    </source>
</evidence>
<dbReference type="PANTHER" id="PTHR46847:SF2">
    <property type="entry name" value="ABC TRANSPORTER SUGAR-BINDING PROTEIN"/>
    <property type="match status" value="1"/>
</dbReference>
<keyword evidence="3" id="KW-0732">Signal</keyword>
<dbReference type="GO" id="GO:0030313">
    <property type="term" value="C:cell envelope"/>
    <property type="evidence" value="ECO:0007669"/>
    <property type="project" value="UniProtKB-SubCell"/>
</dbReference>
<accession>E6LLB1</accession>
<proteinExistence type="inferred from homology"/>
<feature type="transmembrane region" description="Helical" evidence="4">
    <location>
        <begin position="12"/>
        <end position="29"/>
    </location>
</feature>
<dbReference type="Pfam" id="PF13407">
    <property type="entry name" value="Peripla_BP_4"/>
    <property type="match status" value="1"/>
</dbReference>
<comment type="subcellular location">
    <subcellularLocation>
        <location evidence="1">Cell envelope</location>
    </subcellularLocation>
</comment>
<dbReference type="InterPro" id="IPR028082">
    <property type="entry name" value="Peripla_BP_I"/>
</dbReference>
<organism evidence="6 7">
    <name type="scientific">Lachnoanaerobaculum saburreum DSM 3986</name>
    <dbReference type="NCBI Taxonomy" id="887325"/>
    <lineage>
        <taxon>Bacteria</taxon>
        <taxon>Bacillati</taxon>
        <taxon>Bacillota</taxon>
        <taxon>Clostridia</taxon>
        <taxon>Lachnospirales</taxon>
        <taxon>Lachnospiraceae</taxon>
        <taxon>Lachnoanaerobaculum</taxon>
    </lineage>
</organism>
<reference evidence="6 7" key="1">
    <citation type="submission" date="2010-12" db="EMBL/GenBank/DDBJ databases">
        <authorList>
            <person name="Muzny D."/>
            <person name="Qin X."/>
            <person name="Deng J."/>
            <person name="Jiang H."/>
            <person name="Liu Y."/>
            <person name="Qu J."/>
            <person name="Song X.-Z."/>
            <person name="Zhang L."/>
            <person name="Thornton R."/>
            <person name="Coyle M."/>
            <person name="Francisco L."/>
            <person name="Jackson L."/>
            <person name="Javaid M."/>
            <person name="Korchina V."/>
            <person name="Kovar C."/>
            <person name="Mata R."/>
            <person name="Mathew T."/>
            <person name="Ngo R."/>
            <person name="Nguyen L."/>
            <person name="Nguyen N."/>
            <person name="Okwuonu G."/>
            <person name="Ongeri F."/>
            <person name="Pham C."/>
            <person name="Simmons D."/>
            <person name="Wilczek-Boney K."/>
            <person name="Hale W."/>
            <person name="Jakkamsetti A."/>
            <person name="Pham P."/>
            <person name="Ruth R."/>
            <person name="San Lucas F."/>
            <person name="Warren J."/>
            <person name="Zhang J."/>
            <person name="Zhao Z."/>
            <person name="Zhou C."/>
            <person name="Zhu D."/>
            <person name="Lee S."/>
            <person name="Bess C."/>
            <person name="Blankenburg K."/>
            <person name="Forbes L."/>
            <person name="Fu Q."/>
            <person name="Gubbala S."/>
            <person name="Hirani K."/>
            <person name="Jayaseelan J.C."/>
            <person name="Lara F."/>
            <person name="Munidasa M."/>
            <person name="Palculict T."/>
            <person name="Patil S."/>
            <person name="Pu L.-L."/>
            <person name="Saada N."/>
            <person name="Tang L."/>
            <person name="Weissenberger G."/>
            <person name="Zhu Y."/>
            <person name="Hemphill L."/>
            <person name="Shang Y."/>
            <person name="Youmans B."/>
            <person name="Ayvaz T."/>
            <person name="Ross M."/>
            <person name="Santibanez J."/>
            <person name="Aqrawi P."/>
            <person name="Gross S."/>
            <person name="Joshi V."/>
            <person name="Fowler G."/>
            <person name="Nazareth L."/>
            <person name="Reid J."/>
            <person name="Worley K."/>
            <person name="Petrosino J."/>
            <person name="Highlander S."/>
            <person name="Gibbs R."/>
        </authorList>
    </citation>
    <scope>NUCLEOTIDE SEQUENCE [LARGE SCALE GENOMIC DNA]</scope>
    <source>
        <strain evidence="6 7">DSM 3986</strain>
    </source>
</reference>
<dbReference type="CDD" id="cd19971">
    <property type="entry name" value="PBP1_ABC_sugar_binding-like"/>
    <property type="match status" value="1"/>
</dbReference>
<keyword evidence="4" id="KW-0472">Membrane</keyword>